<gene>
    <name evidence="1" type="ORF">GCM10008018_12590</name>
</gene>
<dbReference type="Proteomes" id="UP000615455">
    <property type="component" value="Unassembled WGS sequence"/>
</dbReference>
<comment type="caution">
    <text evidence="1">The sequence shown here is derived from an EMBL/GenBank/DDBJ whole genome shotgun (WGS) entry which is preliminary data.</text>
</comment>
<keyword evidence="2" id="KW-1185">Reference proteome</keyword>
<proteinExistence type="predicted"/>
<protein>
    <recommendedName>
        <fullName evidence="3">Collagen-like protein</fullName>
    </recommendedName>
</protein>
<sequence length="110" mass="11982">MSYNYPSHYVPYPSVLPSRLPTHFAPVSWLVNSTPGHYYRTTIAGVPQTVLFAGYNSLSQAATLVSLTPTGLQLLVVSPQDLVGWTNIGPNLNLLKSDPLCGIYPWAFGC</sequence>
<evidence type="ECO:0008006" key="3">
    <source>
        <dbReference type="Google" id="ProtNLM"/>
    </source>
</evidence>
<accession>A0ABQ2BT07</accession>
<dbReference type="EMBL" id="BMHE01000004">
    <property type="protein sequence ID" value="GGI45523.1"/>
    <property type="molecule type" value="Genomic_DNA"/>
</dbReference>
<evidence type="ECO:0000313" key="2">
    <source>
        <dbReference type="Proteomes" id="UP000615455"/>
    </source>
</evidence>
<name>A0ABQ2BT07_9BACL</name>
<evidence type="ECO:0000313" key="1">
    <source>
        <dbReference type="EMBL" id="GGI45523.1"/>
    </source>
</evidence>
<organism evidence="1 2">
    <name type="scientific">Paenibacillus marchantiophytorum</name>
    <dbReference type="NCBI Taxonomy" id="1619310"/>
    <lineage>
        <taxon>Bacteria</taxon>
        <taxon>Bacillati</taxon>
        <taxon>Bacillota</taxon>
        <taxon>Bacilli</taxon>
        <taxon>Bacillales</taxon>
        <taxon>Paenibacillaceae</taxon>
        <taxon>Paenibacillus</taxon>
    </lineage>
</organism>
<reference evidence="2" key="1">
    <citation type="journal article" date="2019" name="Int. J. Syst. Evol. Microbiol.">
        <title>The Global Catalogue of Microorganisms (GCM) 10K type strain sequencing project: providing services to taxonomists for standard genome sequencing and annotation.</title>
        <authorList>
            <consortium name="The Broad Institute Genomics Platform"/>
            <consortium name="The Broad Institute Genome Sequencing Center for Infectious Disease"/>
            <person name="Wu L."/>
            <person name="Ma J."/>
        </authorList>
    </citation>
    <scope>NUCLEOTIDE SEQUENCE [LARGE SCALE GENOMIC DNA]</scope>
    <source>
        <strain evidence="2">CGMCC 1.15043</strain>
    </source>
</reference>
<dbReference type="RefSeq" id="WP_189009195.1">
    <property type="nucleotide sequence ID" value="NZ_BMHE01000004.1"/>
</dbReference>